<dbReference type="InterPro" id="IPR050705">
    <property type="entry name" value="Cytochrome_P450_3A"/>
</dbReference>
<evidence type="ECO:0000256" key="12">
    <source>
        <dbReference type="ARBA" id="ARBA00023136"/>
    </source>
</evidence>
<dbReference type="GO" id="GO:0020037">
    <property type="term" value="F:heme binding"/>
    <property type="evidence" value="ECO:0007669"/>
    <property type="project" value="InterPro"/>
</dbReference>
<evidence type="ECO:0000256" key="7">
    <source>
        <dbReference type="ARBA" id="ARBA00022824"/>
    </source>
</evidence>
<evidence type="ECO:0000256" key="8">
    <source>
        <dbReference type="ARBA" id="ARBA00022848"/>
    </source>
</evidence>
<comment type="subcellular location">
    <subcellularLocation>
        <location evidence="3">Endoplasmic reticulum membrane</location>
        <topology evidence="3">Peripheral membrane protein</topology>
    </subcellularLocation>
    <subcellularLocation>
        <location evidence="2">Microsome membrane</location>
        <topology evidence="2">Peripheral membrane protein</topology>
    </subcellularLocation>
</comment>
<evidence type="ECO:0000256" key="15">
    <source>
        <dbReference type="RuleBase" id="RU000461"/>
    </source>
</evidence>
<comment type="function">
    <text evidence="13">Cytochromes P450 are a group of heme-thiolate monooxygenases. They oxidize a variety of structurally unrelated compounds, including steroids, fatty acids, and xenobiotics.</text>
</comment>
<keyword evidence="8" id="KW-0492">Microsome</keyword>
<keyword evidence="6 14" id="KW-0479">Metal-binding</keyword>
<evidence type="ECO:0000256" key="11">
    <source>
        <dbReference type="ARBA" id="ARBA00023033"/>
    </source>
</evidence>
<dbReference type="Gene3D" id="1.10.630.10">
    <property type="entry name" value="Cytochrome P450"/>
    <property type="match status" value="1"/>
</dbReference>
<feature type="transmembrane region" description="Helical" evidence="16">
    <location>
        <begin position="6"/>
        <end position="28"/>
    </location>
</feature>
<keyword evidence="9 15" id="KW-0560">Oxidoreductase</keyword>
<proteinExistence type="inferred from homology"/>
<keyword evidence="18" id="KW-1185">Reference proteome</keyword>
<keyword evidence="10 14" id="KW-0408">Iron</keyword>
<protein>
    <recommendedName>
        <fullName evidence="19">Cytochrome P450</fullName>
    </recommendedName>
</protein>
<dbReference type="InterPro" id="IPR017972">
    <property type="entry name" value="Cyt_P450_CS"/>
</dbReference>
<dbReference type="PANTHER" id="PTHR24302">
    <property type="entry name" value="CYTOCHROME P450 FAMILY 3"/>
    <property type="match status" value="1"/>
</dbReference>
<keyword evidence="16" id="KW-0812">Transmembrane</keyword>
<keyword evidence="16" id="KW-1133">Transmembrane helix</keyword>
<keyword evidence="5 14" id="KW-0349">Heme</keyword>
<evidence type="ECO:0000256" key="4">
    <source>
        <dbReference type="ARBA" id="ARBA00010617"/>
    </source>
</evidence>
<dbReference type="InterPro" id="IPR036396">
    <property type="entry name" value="Cyt_P450_sf"/>
</dbReference>
<comment type="similarity">
    <text evidence="4 15">Belongs to the cytochrome P450 family.</text>
</comment>
<gene>
    <name evidence="17" type="ORF">JTE90_025410</name>
</gene>
<dbReference type="FunFam" id="1.10.630.10:FF:000042">
    <property type="entry name" value="Cytochrome P450"/>
    <property type="match status" value="1"/>
</dbReference>
<name>A0AAV6UIL4_9ARAC</name>
<evidence type="ECO:0008006" key="19">
    <source>
        <dbReference type="Google" id="ProtNLM"/>
    </source>
</evidence>
<dbReference type="Proteomes" id="UP000827092">
    <property type="component" value="Unassembled WGS sequence"/>
</dbReference>
<dbReference type="SUPFAM" id="SSF48264">
    <property type="entry name" value="Cytochrome P450"/>
    <property type="match status" value="1"/>
</dbReference>
<dbReference type="PRINTS" id="PR00385">
    <property type="entry name" value="P450"/>
</dbReference>
<dbReference type="InterPro" id="IPR001128">
    <property type="entry name" value="Cyt_P450"/>
</dbReference>
<accession>A0AAV6UIL4</accession>
<dbReference type="InterPro" id="IPR002401">
    <property type="entry name" value="Cyt_P450_E_grp-I"/>
</dbReference>
<dbReference type="GO" id="GO:0008395">
    <property type="term" value="F:steroid hydroxylase activity"/>
    <property type="evidence" value="ECO:0007669"/>
    <property type="project" value="TreeGrafter"/>
</dbReference>
<comment type="caution">
    <text evidence="17">The sequence shown here is derived from an EMBL/GenBank/DDBJ whole genome shotgun (WGS) entry which is preliminary data.</text>
</comment>
<sequence>MLGLELLLGSWAITSLITLTIILLLYWFSTNNHAYWKKRGVPYHKPLPLIGSMADIIKKPMHDIELDRYMEYGPIYGHFEGNRPLLSVGDPALLRDILVKDFPAFCSRRNFNTGEKLVDSMLSVIKGDDEWKRIRTIVTPTFTTGKIKRMMGIFSDCAKTIVQNFRNLTNEGKPIDAKRMYGAYSMDVIASSAFSTKIDSHNDPDNQFVTKAKSVFTRKINWRFFLFIVAPKLTKLFGINVFNAEVMSFFKQATLQIMEERKRTGQTRNDFLQLLMDTAKEVSDEQKKDVQEKGDIASNYGDIDINPHILKNVTSKNLSLDELVAQCIIFFLAGYDTTASTLSFSSYLLAVNPDIQDRVRQEVDEAIQEANGELTNEAIQSMKYLDNVISESLRMYPPGTRLERVAEYDYKLGDTGITIPKDMIVTIPIYGMHRDPKYFPNPEKFDPDRFTPEERANRPQYAYLPFGAGPRNCVAMRFALMEVKVCLAHIIANFHIIKCPETQEPLEFLNGQSILQPKGIFLRMEARSDSPIAK</sequence>
<evidence type="ECO:0000256" key="2">
    <source>
        <dbReference type="ARBA" id="ARBA00004174"/>
    </source>
</evidence>
<keyword evidence="7" id="KW-0256">Endoplasmic reticulum</keyword>
<dbReference type="PRINTS" id="PR00463">
    <property type="entry name" value="EP450I"/>
</dbReference>
<evidence type="ECO:0000313" key="18">
    <source>
        <dbReference type="Proteomes" id="UP000827092"/>
    </source>
</evidence>
<evidence type="ECO:0000256" key="13">
    <source>
        <dbReference type="ARBA" id="ARBA00043906"/>
    </source>
</evidence>
<evidence type="ECO:0000256" key="10">
    <source>
        <dbReference type="ARBA" id="ARBA00023004"/>
    </source>
</evidence>
<dbReference type="GO" id="GO:0005789">
    <property type="term" value="C:endoplasmic reticulum membrane"/>
    <property type="evidence" value="ECO:0007669"/>
    <property type="project" value="UniProtKB-SubCell"/>
</dbReference>
<evidence type="ECO:0000256" key="1">
    <source>
        <dbReference type="ARBA" id="ARBA00001971"/>
    </source>
</evidence>
<dbReference type="EMBL" id="JAFNEN010000387">
    <property type="protein sequence ID" value="KAG8184107.1"/>
    <property type="molecule type" value="Genomic_DNA"/>
</dbReference>
<dbReference type="AlphaFoldDB" id="A0AAV6UIL4"/>
<organism evidence="17 18">
    <name type="scientific">Oedothorax gibbosus</name>
    <dbReference type="NCBI Taxonomy" id="931172"/>
    <lineage>
        <taxon>Eukaryota</taxon>
        <taxon>Metazoa</taxon>
        <taxon>Ecdysozoa</taxon>
        <taxon>Arthropoda</taxon>
        <taxon>Chelicerata</taxon>
        <taxon>Arachnida</taxon>
        <taxon>Araneae</taxon>
        <taxon>Araneomorphae</taxon>
        <taxon>Entelegynae</taxon>
        <taxon>Araneoidea</taxon>
        <taxon>Linyphiidae</taxon>
        <taxon>Erigoninae</taxon>
        <taxon>Oedothorax</taxon>
    </lineage>
</organism>
<evidence type="ECO:0000313" key="17">
    <source>
        <dbReference type="EMBL" id="KAG8184107.1"/>
    </source>
</evidence>
<dbReference type="Pfam" id="PF00067">
    <property type="entry name" value="p450"/>
    <property type="match status" value="1"/>
</dbReference>
<evidence type="ECO:0000256" key="16">
    <source>
        <dbReference type="SAM" id="Phobius"/>
    </source>
</evidence>
<dbReference type="GO" id="GO:0016705">
    <property type="term" value="F:oxidoreductase activity, acting on paired donors, with incorporation or reduction of molecular oxygen"/>
    <property type="evidence" value="ECO:0007669"/>
    <property type="project" value="InterPro"/>
</dbReference>
<comment type="cofactor">
    <cofactor evidence="1 14">
        <name>heme</name>
        <dbReference type="ChEBI" id="CHEBI:30413"/>
    </cofactor>
</comment>
<keyword evidence="11 15" id="KW-0503">Monooxygenase</keyword>
<feature type="binding site" description="axial binding residue" evidence="14">
    <location>
        <position position="473"/>
    </location>
    <ligand>
        <name>heme</name>
        <dbReference type="ChEBI" id="CHEBI:30413"/>
    </ligand>
    <ligandPart>
        <name>Fe</name>
        <dbReference type="ChEBI" id="CHEBI:18248"/>
    </ligandPart>
</feature>
<reference evidence="17 18" key="1">
    <citation type="journal article" date="2022" name="Nat. Ecol. Evol.">
        <title>A masculinizing supergene underlies an exaggerated male reproductive morph in a spider.</title>
        <authorList>
            <person name="Hendrickx F."/>
            <person name="De Corte Z."/>
            <person name="Sonet G."/>
            <person name="Van Belleghem S.M."/>
            <person name="Kostlbacher S."/>
            <person name="Vangestel C."/>
        </authorList>
    </citation>
    <scope>NUCLEOTIDE SEQUENCE [LARGE SCALE GENOMIC DNA]</scope>
    <source>
        <strain evidence="17">W744_W776</strain>
    </source>
</reference>
<evidence type="ECO:0000256" key="9">
    <source>
        <dbReference type="ARBA" id="ARBA00023002"/>
    </source>
</evidence>
<keyword evidence="12 16" id="KW-0472">Membrane</keyword>
<evidence type="ECO:0000256" key="6">
    <source>
        <dbReference type="ARBA" id="ARBA00022723"/>
    </source>
</evidence>
<evidence type="ECO:0000256" key="5">
    <source>
        <dbReference type="ARBA" id="ARBA00022617"/>
    </source>
</evidence>
<dbReference type="PANTHER" id="PTHR24302:SF15">
    <property type="entry name" value="FATTY-ACID PEROXYGENASE"/>
    <property type="match status" value="1"/>
</dbReference>
<evidence type="ECO:0000256" key="14">
    <source>
        <dbReference type="PIRSR" id="PIRSR602401-1"/>
    </source>
</evidence>
<dbReference type="GO" id="GO:0005506">
    <property type="term" value="F:iron ion binding"/>
    <property type="evidence" value="ECO:0007669"/>
    <property type="project" value="InterPro"/>
</dbReference>
<dbReference type="PROSITE" id="PS00086">
    <property type="entry name" value="CYTOCHROME_P450"/>
    <property type="match status" value="1"/>
</dbReference>
<evidence type="ECO:0000256" key="3">
    <source>
        <dbReference type="ARBA" id="ARBA00004406"/>
    </source>
</evidence>
<dbReference type="CDD" id="cd11055">
    <property type="entry name" value="CYP3A-like"/>
    <property type="match status" value="1"/>
</dbReference>